<dbReference type="InterPro" id="IPR023214">
    <property type="entry name" value="HAD_sf"/>
</dbReference>
<dbReference type="GO" id="GO:0016791">
    <property type="term" value="F:phosphatase activity"/>
    <property type="evidence" value="ECO:0007669"/>
    <property type="project" value="UniProtKB-ARBA"/>
</dbReference>
<dbReference type="Pfam" id="PF08282">
    <property type="entry name" value="Hydrolase_3"/>
    <property type="match status" value="1"/>
</dbReference>
<dbReference type="InterPro" id="IPR000150">
    <property type="entry name" value="Cof"/>
</dbReference>
<dbReference type="Gene3D" id="3.30.1240.10">
    <property type="match status" value="1"/>
</dbReference>
<dbReference type="GO" id="GO:0000287">
    <property type="term" value="F:magnesium ion binding"/>
    <property type="evidence" value="ECO:0007669"/>
    <property type="project" value="TreeGrafter"/>
</dbReference>
<dbReference type="AlphaFoldDB" id="A0A4R4FEN1"/>
<evidence type="ECO:0000313" key="1">
    <source>
        <dbReference type="EMBL" id="TDA21848.1"/>
    </source>
</evidence>
<dbReference type="SUPFAM" id="SSF56784">
    <property type="entry name" value="HAD-like"/>
    <property type="match status" value="1"/>
</dbReference>
<dbReference type="PANTHER" id="PTHR10000">
    <property type="entry name" value="PHOSPHOSERINE PHOSPHATASE"/>
    <property type="match status" value="1"/>
</dbReference>
<gene>
    <name evidence="1" type="ORF">E1963_08785</name>
</gene>
<reference evidence="1 2" key="1">
    <citation type="journal article" date="2016" name="Nat. Microbiol.">
        <title>The Mouse Intestinal Bacterial Collection (miBC) provides host-specific insight into cultured diversity and functional potential of the gut microbiota.</title>
        <authorList>
            <person name="Lagkouvardos I."/>
            <person name="Pukall R."/>
            <person name="Abt B."/>
            <person name="Foesel B.U."/>
            <person name="Meier-Kolthoff J.P."/>
            <person name="Kumar N."/>
            <person name="Bresciani A."/>
            <person name="Martinez I."/>
            <person name="Just S."/>
            <person name="Ziegler C."/>
            <person name="Brugiroux S."/>
            <person name="Garzetti D."/>
            <person name="Wenning M."/>
            <person name="Bui T.P."/>
            <person name="Wang J."/>
            <person name="Hugenholtz F."/>
            <person name="Plugge C.M."/>
            <person name="Peterson D.A."/>
            <person name="Hornef M.W."/>
            <person name="Baines J.F."/>
            <person name="Smidt H."/>
            <person name="Walter J."/>
            <person name="Kristiansen K."/>
            <person name="Nielsen H.B."/>
            <person name="Haller D."/>
            <person name="Overmann J."/>
            <person name="Stecher B."/>
            <person name="Clavel T."/>
        </authorList>
    </citation>
    <scope>NUCLEOTIDE SEQUENCE [LARGE SCALE GENOMIC DNA]</scope>
    <source>
        <strain evidence="1 2">DSM 28560</strain>
    </source>
</reference>
<dbReference type="PRINTS" id="PR00119">
    <property type="entry name" value="CATATPASE"/>
</dbReference>
<keyword evidence="2" id="KW-1185">Reference proteome</keyword>
<dbReference type="PANTHER" id="PTHR10000:SF8">
    <property type="entry name" value="HAD SUPERFAMILY HYDROLASE-LIKE, TYPE 3"/>
    <property type="match status" value="1"/>
</dbReference>
<dbReference type="CDD" id="cd07516">
    <property type="entry name" value="HAD_Pase"/>
    <property type="match status" value="1"/>
</dbReference>
<evidence type="ECO:0000313" key="2">
    <source>
        <dbReference type="Proteomes" id="UP000295710"/>
    </source>
</evidence>
<dbReference type="RefSeq" id="WP_132277220.1">
    <property type="nucleotide sequence ID" value="NZ_JAOBST010000007.1"/>
</dbReference>
<organism evidence="1 2">
    <name type="scientific">Extibacter muris</name>
    <dbReference type="NCBI Taxonomy" id="1796622"/>
    <lineage>
        <taxon>Bacteria</taxon>
        <taxon>Bacillati</taxon>
        <taxon>Bacillota</taxon>
        <taxon>Clostridia</taxon>
        <taxon>Lachnospirales</taxon>
        <taxon>Lachnospiraceae</taxon>
        <taxon>Extibacter</taxon>
    </lineage>
</organism>
<dbReference type="SFLD" id="SFLDG01140">
    <property type="entry name" value="C2.B:_Phosphomannomutase_and_P"/>
    <property type="match status" value="1"/>
</dbReference>
<dbReference type="EMBL" id="SMMX01000006">
    <property type="protein sequence ID" value="TDA21848.1"/>
    <property type="molecule type" value="Genomic_DNA"/>
</dbReference>
<protein>
    <submittedName>
        <fullName evidence="1">HAD family phosphatase</fullName>
    </submittedName>
</protein>
<proteinExistence type="predicted"/>
<dbReference type="SFLD" id="SFLDS00003">
    <property type="entry name" value="Haloacid_Dehalogenase"/>
    <property type="match status" value="1"/>
</dbReference>
<dbReference type="InterPro" id="IPR006379">
    <property type="entry name" value="HAD-SF_hydro_IIB"/>
</dbReference>
<dbReference type="GO" id="GO:0005829">
    <property type="term" value="C:cytosol"/>
    <property type="evidence" value="ECO:0007669"/>
    <property type="project" value="TreeGrafter"/>
</dbReference>
<name>A0A4R4FEN1_9FIRM</name>
<accession>A0A4R4FEN1</accession>
<dbReference type="Proteomes" id="UP000295710">
    <property type="component" value="Unassembled WGS sequence"/>
</dbReference>
<dbReference type="NCBIfam" id="TIGR01484">
    <property type="entry name" value="HAD-SF-IIB"/>
    <property type="match status" value="1"/>
</dbReference>
<sequence length="275" mass="30284">MKKNIKMVAFDLDGTLLTTKKVFTERAKDAITKAAARGIVMLPATGRPLTAIPEEILYFPGIRYAVTANGGRVMDTARNKAIFEELVPPEIARKVLDIYEHYDTLREVYYDGAGFAEEKMLVRIKDFFGISAMADYILSTRMPVDDIRRKFETEGRAVDKVQAVFADLADKQKALDELKAVDGIEVTGALVNNIEVSVKGVNKGNALLRLGEMLHIKKEEILALGDGANDIEMLKKAGFGVAMENSSDEVKSAADFVTVSNDEEGAARVIEEYVL</sequence>
<comment type="caution">
    <text evidence="1">The sequence shown here is derived from an EMBL/GenBank/DDBJ whole genome shotgun (WGS) entry which is preliminary data.</text>
</comment>
<dbReference type="Gene3D" id="3.40.50.1000">
    <property type="entry name" value="HAD superfamily/HAD-like"/>
    <property type="match status" value="1"/>
</dbReference>
<dbReference type="PROSITE" id="PS01229">
    <property type="entry name" value="COF_2"/>
    <property type="match status" value="1"/>
</dbReference>
<dbReference type="InterPro" id="IPR036412">
    <property type="entry name" value="HAD-like_sf"/>
</dbReference>
<dbReference type="NCBIfam" id="TIGR00099">
    <property type="entry name" value="Cof-subfamily"/>
    <property type="match status" value="1"/>
</dbReference>